<gene>
    <name evidence="3" type="ORF">LPJ53_003003</name>
</gene>
<keyword evidence="4" id="KW-1185">Reference proteome</keyword>
<dbReference type="SFLD" id="SFLDS00019">
    <property type="entry name" value="Glutathione_Transferase_(cytos"/>
    <property type="match status" value="1"/>
</dbReference>
<evidence type="ECO:0000259" key="1">
    <source>
        <dbReference type="PROSITE" id="PS50404"/>
    </source>
</evidence>
<accession>A0A9W7Y1M7</accession>
<dbReference type="Pfam" id="PF13417">
    <property type="entry name" value="GST_N_3"/>
    <property type="match status" value="1"/>
</dbReference>
<dbReference type="InterPro" id="IPR040079">
    <property type="entry name" value="Glutathione_S-Trfase"/>
</dbReference>
<reference evidence="3" key="1">
    <citation type="submission" date="2022-07" db="EMBL/GenBank/DDBJ databases">
        <title>Phylogenomic reconstructions and comparative analyses of Kickxellomycotina fungi.</title>
        <authorList>
            <person name="Reynolds N.K."/>
            <person name="Stajich J.E."/>
            <person name="Barry K."/>
            <person name="Grigoriev I.V."/>
            <person name="Crous P."/>
            <person name="Smith M.E."/>
        </authorList>
    </citation>
    <scope>NUCLEOTIDE SEQUENCE</scope>
    <source>
        <strain evidence="3">NBRC 32514</strain>
    </source>
</reference>
<dbReference type="EMBL" id="JANBOJ010000104">
    <property type="protein sequence ID" value="KAJ1722583.1"/>
    <property type="molecule type" value="Genomic_DNA"/>
</dbReference>
<dbReference type="InterPro" id="IPR036282">
    <property type="entry name" value="Glutathione-S-Trfase_C_sf"/>
</dbReference>
<evidence type="ECO:0000313" key="4">
    <source>
        <dbReference type="Proteomes" id="UP001149813"/>
    </source>
</evidence>
<comment type="caution">
    <text evidence="3">The sequence shown here is derived from an EMBL/GenBank/DDBJ whole genome shotgun (WGS) entry which is preliminary data.</text>
</comment>
<protein>
    <recommendedName>
        <fullName evidence="5">Glutathione S-transferase</fullName>
    </recommendedName>
</protein>
<dbReference type="InterPro" id="IPR010987">
    <property type="entry name" value="Glutathione-S-Trfase_C-like"/>
</dbReference>
<dbReference type="PANTHER" id="PTHR43968">
    <property type="match status" value="1"/>
</dbReference>
<dbReference type="Gene3D" id="3.40.30.10">
    <property type="entry name" value="Glutaredoxin"/>
    <property type="match status" value="1"/>
</dbReference>
<dbReference type="InterPro" id="IPR004045">
    <property type="entry name" value="Glutathione_S-Trfase_N"/>
</dbReference>
<proteinExistence type="predicted"/>
<evidence type="ECO:0000313" key="3">
    <source>
        <dbReference type="EMBL" id="KAJ1722583.1"/>
    </source>
</evidence>
<dbReference type="AlphaFoldDB" id="A0A9W7Y1M7"/>
<dbReference type="PROSITE" id="PS50405">
    <property type="entry name" value="GST_CTER"/>
    <property type="match status" value="1"/>
</dbReference>
<dbReference type="Gene3D" id="1.20.1050.10">
    <property type="match status" value="1"/>
</dbReference>
<dbReference type="Proteomes" id="UP001149813">
    <property type="component" value="Unassembled WGS sequence"/>
</dbReference>
<evidence type="ECO:0008006" key="5">
    <source>
        <dbReference type="Google" id="ProtNLM"/>
    </source>
</evidence>
<sequence length="233" mass="26762">MSAVAYPFADNTYTLYSYAGCPFAQRTLRALEVAKVPHEVVEIDLKNKPDWYHLVNPQLKVPALRTPSGEILIESLVTAEFVAEEFPESQLLPKNSVERAQLRLFVEIFSSHIIPNIYGSLRAATEEEQEAKKQALLNGIREVSRELERQWERPSGQGGPLWYGDRFSLAEVNTVSFVNQLVGPEHYRGFKVPETDEFKAFHRWFNEASRRPEYTKFSLDKQTIINNVQKFVA</sequence>
<feature type="domain" description="GST N-terminal" evidence="1">
    <location>
        <begin position="11"/>
        <end position="90"/>
    </location>
</feature>
<dbReference type="FunFam" id="3.40.30.10:FF:000123">
    <property type="entry name" value="Glutathione transferase o1"/>
    <property type="match status" value="1"/>
</dbReference>
<dbReference type="SFLD" id="SFLDG00358">
    <property type="entry name" value="Main_(cytGST)"/>
    <property type="match status" value="1"/>
</dbReference>
<dbReference type="SUPFAM" id="SSF52833">
    <property type="entry name" value="Thioredoxin-like"/>
    <property type="match status" value="1"/>
</dbReference>
<evidence type="ECO:0000259" key="2">
    <source>
        <dbReference type="PROSITE" id="PS50405"/>
    </source>
</evidence>
<dbReference type="PROSITE" id="PS50404">
    <property type="entry name" value="GST_NTER"/>
    <property type="match status" value="1"/>
</dbReference>
<dbReference type="InterPro" id="IPR050983">
    <property type="entry name" value="GST_Omega/HSP26"/>
</dbReference>
<dbReference type="OrthoDB" id="202840at2759"/>
<dbReference type="GO" id="GO:0005737">
    <property type="term" value="C:cytoplasm"/>
    <property type="evidence" value="ECO:0007669"/>
    <property type="project" value="TreeGrafter"/>
</dbReference>
<name>A0A9W7Y1M7_9FUNG</name>
<dbReference type="PANTHER" id="PTHR43968:SF6">
    <property type="entry name" value="GLUTATHIONE S-TRANSFERASE OMEGA"/>
    <property type="match status" value="1"/>
</dbReference>
<dbReference type="InterPro" id="IPR036249">
    <property type="entry name" value="Thioredoxin-like_sf"/>
</dbReference>
<feature type="domain" description="GST C-terminal" evidence="2">
    <location>
        <begin position="95"/>
        <end position="231"/>
    </location>
</feature>
<dbReference type="SUPFAM" id="SSF47616">
    <property type="entry name" value="GST C-terminal domain-like"/>
    <property type="match status" value="1"/>
</dbReference>
<organism evidence="3 4">
    <name type="scientific">Coemansia erecta</name>
    <dbReference type="NCBI Taxonomy" id="147472"/>
    <lineage>
        <taxon>Eukaryota</taxon>
        <taxon>Fungi</taxon>
        <taxon>Fungi incertae sedis</taxon>
        <taxon>Zoopagomycota</taxon>
        <taxon>Kickxellomycotina</taxon>
        <taxon>Kickxellomycetes</taxon>
        <taxon>Kickxellales</taxon>
        <taxon>Kickxellaceae</taxon>
        <taxon>Coemansia</taxon>
    </lineage>
</organism>